<dbReference type="GeneID" id="19460637"/>
<evidence type="ECO:0000313" key="1">
    <source>
        <dbReference type="EMBL" id="EPE25667.1"/>
    </source>
</evidence>
<dbReference type="KEGG" id="glz:GLAREA_01579"/>
<evidence type="ECO:0000313" key="2">
    <source>
        <dbReference type="Proteomes" id="UP000016922"/>
    </source>
</evidence>
<accession>S3CGN8</accession>
<sequence>MPTYFHHDGAYPTPETDKNAALRFLANYTKRIDSADYSTSYLPYYHPKAVFHDATGVDYVGGQAIWSWITNLFAPFSKIYMETRHILVTSHEDGTHEIFCEWYAHFWPKGSEGDERKVSIPRAMVFKLGHAEGDGSDGEVGFEGLQIVDARLYYDRSLLLPLLVRSQQEKEKFGH</sequence>
<dbReference type="SUPFAM" id="SSF54427">
    <property type="entry name" value="NTF2-like"/>
    <property type="match status" value="1"/>
</dbReference>
<dbReference type="Proteomes" id="UP000016922">
    <property type="component" value="Unassembled WGS sequence"/>
</dbReference>
<reference evidence="1 2" key="1">
    <citation type="journal article" date="2013" name="BMC Genomics">
        <title>Genomics-driven discovery of the pneumocandin biosynthetic gene cluster in the fungus Glarea lozoyensis.</title>
        <authorList>
            <person name="Chen L."/>
            <person name="Yue Q."/>
            <person name="Zhang X."/>
            <person name="Xiang M."/>
            <person name="Wang C."/>
            <person name="Li S."/>
            <person name="Che Y."/>
            <person name="Ortiz-Lopez F.J."/>
            <person name="Bills G.F."/>
            <person name="Liu X."/>
            <person name="An Z."/>
        </authorList>
    </citation>
    <scope>NUCLEOTIDE SEQUENCE [LARGE SCALE GENOMIC DNA]</scope>
    <source>
        <strain evidence="2">ATCC 20868 / MF5171</strain>
    </source>
</reference>
<dbReference type="HOGENOM" id="CLU_1366969_0_0_1"/>
<organism evidence="1 2">
    <name type="scientific">Glarea lozoyensis (strain ATCC 20868 / MF5171)</name>
    <dbReference type="NCBI Taxonomy" id="1116229"/>
    <lineage>
        <taxon>Eukaryota</taxon>
        <taxon>Fungi</taxon>
        <taxon>Dikarya</taxon>
        <taxon>Ascomycota</taxon>
        <taxon>Pezizomycotina</taxon>
        <taxon>Leotiomycetes</taxon>
        <taxon>Helotiales</taxon>
        <taxon>Helotiaceae</taxon>
        <taxon>Glarea</taxon>
    </lineage>
</organism>
<protein>
    <submittedName>
        <fullName evidence="1">NTF2-like protein</fullName>
    </submittedName>
</protein>
<dbReference type="AlphaFoldDB" id="S3CGN8"/>
<dbReference type="OMA" id="WLYWDTA"/>
<gene>
    <name evidence="1" type="ORF">GLAREA_01579</name>
</gene>
<keyword evidence="2" id="KW-1185">Reference proteome</keyword>
<dbReference type="Gene3D" id="3.10.450.50">
    <property type="match status" value="1"/>
</dbReference>
<dbReference type="RefSeq" id="XP_008086986.1">
    <property type="nucleotide sequence ID" value="XM_008088795.1"/>
</dbReference>
<dbReference type="EMBL" id="KE145371">
    <property type="protein sequence ID" value="EPE25667.1"/>
    <property type="molecule type" value="Genomic_DNA"/>
</dbReference>
<name>S3CGN8_GLAL2</name>
<dbReference type="OrthoDB" id="4971611at2759"/>
<proteinExistence type="predicted"/>
<dbReference type="eggNOG" id="ENOG502T55C">
    <property type="taxonomic scope" value="Eukaryota"/>
</dbReference>
<dbReference type="InterPro" id="IPR032710">
    <property type="entry name" value="NTF2-like_dom_sf"/>
</dbReference>